<proteinExistence type="predicted"/>
<dbReference type="SUPFAM" id="SSF53067">
    <property type="entry name" value="Actin-like ATPase domain"/>
    <property type="match status" value="2"/>
</dbReference>
<protein>
    <recommendedName>
        <fullName evidence="3">Hsp70 family chaperone</fullName>
    </recommendedName>
</protein>
<dbReference type="InterPro" id="IPR043129">
    <property type="entry name" value="ATPase_NBD"/>
</dbReference>
<keyword evidence="2" id="KW-1185">Reference proteome</keyword>
<dbReference type="PANTHER" id="PTHR42749:SF1">
    <property type="entry name" value="CELL SHAPE-DETERMINING PROTEIN MREB"/>
    <property type="match status" value="1"/>
</dbReference>
<dbReference type="Gene3D" id="3.30.420.40">
    <property type="match status" value="2"/>
</dbReference>
<organism evidence="1 2">
    <name type="scientific">Cercophora newfieldiana</name>
    <dbReference type="NCBI Taxonomy" id="92897"/>
    <lineage>
        <taxon>Eukaryota</taxon>
        <taxon>Fungi</taxon>
        <taxon>Dikarya</taxon>
        <taxon>Ascomycota</taxon>
        <taxon>Pezizomycotina</taxon>
        <taxon>Sordariomycetes</taxon>
        <taxon>Sordariomycetidae</taxon>
        <taxon>Sordariales</taxon>
        <taxon>Lasiosphaeriaceae</taxon>
        <taxon>Cercophora</taxon>
    </lineage>
</organism>
<accession>A0AA39XRY4</accession>
<gene>
    <name evidence="1" type="ORF">B0T16DRAFT_449835</name>
</gene>
<name>A0AA39XRY4_9PEZI</name>
<comment type="caution">
    <text evidence="1">The sequence shown here is derived from an EMBL/GenBank/DDBJ whole genome shotgun (WGS) entry which is preliminary data.</text>
</comment>
<dbReference type="CDD" id="cd10170">
    <property type="entry name" value="ASKHA_NBD_HSP70"/>
    <property type="match status" value="1"/>
</dbReference>
<dbReference type="Proteomes" id="UP001174936">
    <property type="component" value="Unassembled WGS sequence"/>
</dbReference>
<reference evidence="1" key="1">
    <citation type="submission" date="2023-06" db="EMBL/GenBank/DDBJ databases">
        <title>Genome-scale phylogeny and comparative genomics of the fungal order Sordariales.</title>
        <authorList>
            <consortium name="Lawrence Berkeley National Laboratory"/>
            <person name="Hensen N."/>
            <person name="Bonometti L."/>
            <person name="Westerberg I."/>
            <person name="Brannstrom I.O."/>
            <person name="Guillou S."/>
            <person name="Cros-Aarteil S."/>
            <person name="Calhoun S."/>
            <person name="Haridas S."/>
            <person name="Kuo A."/>
            <person name="Mondo S."/>
            <person name="Pangilinan J."/>
            <person name="Riley R."/>
            <person name="Labutti K."/>
            <person name="Andreopoulos B."/>
            <person name="Lipzen A."/>
            <person name="Chen C."/>
            <person name="Yanf M."/>
            <person name="Daum C."/>
            <person name="Ng V."/>
            <person name="Clum A."/>
            <person name="Steindorff A."/>
            <person name="Ohm R."/>
            <person name="Martin F."/>
            <person name="Silar P."/>
            <person name="Natvig D."/>
            <person name="Lalanne C."/>
            <person name="Gautier V."/>
            <person name="Ament-Velasquez S.L."/>
            <person name="Kruys A."/>
            <person name="Hutchinson M.I."/>
            <person name="Powell A.J."/>
            <person name="Barry K."/>
            <person name="Miller A.N."/>
            <person name="Grigoriev I.V."/>
            <person name="Debuchy R."/>
            <person name="Gladieux P."/>
            <person name="Thoren M.H."/>
            <person name="Johannesson H."/>
        </authorList>
    </citation>
    <scope>NUCLEOTIDE SEQUENCE</scope>
    <source>
        <strain evidence="1">SMH2532-1</strain>
    </source>
</reference>
<evidence type="ECO:0000313" key="2">
    <source>
        <dbReference type="Proteomes" id="UP001174936"/>
    </source>
</evidence>
<dbReference type="AlphaFoldDB" id="A0AA39XRY4"/>
<evidence type="ECO:0008006" key="3">
    <source>
        <dbReference type="Google" id="ProtNLM"/>
    </source>
</evidence>
<dbReference type="PANTHER" id="PTHR42749">
    <property type="entry name" value="CELL SHAPE-DETERMINING PROTEIN MREB"/>
    <property type="match status" value="1"/>
</dbReference>
<evidence type="ECO:0000313" key="1">
    <source>
        <dbReference type="EMBL" id="KAK0639009.1"/>
    </source>
</evidence>
<dbReference type="EMBL" id="JAULSV010000007">
    <property type="protein sequence ID" value="KAK0639009.1"/>
    <property type="molecule type" value="Genomic_DNA"/>
</dbReference>
<dbReference type="Gene3D" id="3.90.640.10">
    <property type="entry name" value="Actin, Chain A, domain 4"/>
    <property type="match status" value="1"/>
</dbReference>
<sequence>MAEDLKADLRIAVDFGTTYTGVAWIDPKQPYASPQVISDWPGSGGSCDVTNERKVPSVLGKHPTATGARRWGFLCDDEMNEADKWRYLKVFLEPRQLENGRKNNISWAPESMAQVHQLVSEYLHQVYQHIRRSISMRIGLTAINGEDGWDDMAIEFIFSVPTTWRGQDMLDDFQTIIKNAGFGVQERHEVVLGLTEAEAAAVASMFRVGSSIPFDDGDVFLSIDAGGGTTDLAFVKISSANPPVMEQVQDVRGTGIGSMMIDTSFRQLVLERLQKNPDLKAQLPADLPMRLSQSPYYRTQKHKFGDPDYDQEAYRIAIVGARFDFSCEGLGIEKGHMIVSKKEFEGLFNQQIERIFALLQEALDKFEKDGNKSIKYVILSGGLGSSMYILNRLQEYIAESKHASLSGAAVQMCAEPQLVVIKGLLLEQTNRILRTRIARASYGVVFRERYSKTRHFDPIHVIDPHDGKEYVADQVQWIVRRGERLINGDALFATVERRAALDEPLAWTETIVWSDNPDGCVPPSLAEPGVDKLFEVRADLTDIQPEKLVVKKKRHRIWFWKTKRQYYICRYDVHLAVGPAGDIRLAVKYQGEHLPGSEAPKKVAIKAEWDTASPAEEAVEQIASGLAATKVSLGSFGSSRASLVRSFPVAPDHPPVFLASGGR</sequence>